<reference evidence="3 4" key="1">
    <citation type="journal article" date="2009" name="PLoS Genet.">
        <title>The genome of Nectria haematococca: contribution of supernumerary chromosomes to gene expansion.</title>
        <authorList>
            <person name="Coleman J.J."/>
            <person name="Rounsley S.D."/>
            <person name="Rodriguez-Carres M."/>
            <person name="Kuo A."/>
            <person name="Wasmann C.C."/>
            <person name="Grimwood J."/>
            <person name="Schmutz J."/>
            <person name="Taga M."/>
            <person name="White G.J."/>
            <person name="Zhou S."/>
            <person name="Schwartz D.C."/>
            <person name="Freitag M."/>
            <person name="Ma L.J."/>
            <person name="Danchin E.G."/>
            <person name="Henrissat B."/>
            <person name="Coutinho P.M."/>
            <person name="Nelson D.R."/>
            <person name="Straney D."/>
            <person name="Napoli C.A."/>
            <person name="Barker B.M."/>
            <person name="Gribskov M."/>
            <person name="Rep M."/>
            <person name="Kroken S."/>
            <person name="Molnar I."/>
            <person name="Rensing C."/>
            <person name="Kennell J.C."/>
            <person name="Zamora J."/>
            <person name="Farman M.L."/>
            <person name="Selker E.U."/>
            <person name="Salamov A."/>
            <person name="Shapiro H."/>
            <person name="Pangilinan J."/>
            <person name="Lindquist E."/>
            <person name="Lamers C."/>
            <person name="Grigoriev I.V."/>
            <person name="Geiser D.M."/>
            <person name="Covert S.F."/>
            <person name="Temporini E."/>
            <person name="Vanetten H.D."/>
        </authorList>
    </citation>
    <scope>NUCLEOTIDE SEQUENCE [LARGE SCALE GENOMIC DNA]</scope>
    <source>
        <strain evidence="4">ATCC MYA-4622 / CBS 123669 / FGSC 9596 / NRRL 45880 / 77-13-4</strain>
    </source>
</reference>
<dbReference type="InParanoid" id="C7Z9W2"/>
<feature type="region of interest" description="Disordered" evidence="1">
    <location>
        <begin position="37"/>
        <end position="118"/>
    </location>
</feature>
<proteinExistence type="predicted"/>
<dbReference type="OrthoDB" id="4087970at2759"/>
<organism evidence="3 4">
    <name type="scientific">Fusarium vanettenii (strain ATCC MYA-4622 / CBS 123669 / FGSC 9596 / NRRL 45880 / 77-13-4)</name>
    <name type="common">Fusarium solani subsp. pisi</name>
    <dbReference type="NCBI Taxonomy" id="660122"/>
    <lineage>
        <taxon>Eukaryota</taxon>
        <taxon>Fungi</taxon>
        <taxon>Dikarya</taxon>
        <taxon>Ascomycota</taxon>
        <taxon>Pezizomycotina</taxon>
        <taxon>Sordariomycetes</taxon>
        <taxon>Hypocreomycetidae</taxon>
        <taxon>Hypocreales</taxon>
        <taxon>Nectriaceae</taxon>
        <taxon>Fusarium</taxon>
        <taxon>Fusarium solani species complex</taxon>
        <taxon>Fusarium vanettenii</taxon>
    </lineage>
</organism>
<dbReference type="VEuPathDB" id="FungiDB:NECHADRAFT_81891"/>
<evidence type="ECO:0000313" key="3">
    <source>
        <dbReference type="EMBL" id="EEU39571.1"/>
    </source>
</evidence>
<evidence type="ECO:0000259" key="2">
    <source>
        <dbReference type="Pfam" id="PF10338"/>
    </source>
</evidence>
<dbReference type="HOGENOM" id="CLU_149452_0_0_1"/>
<feature type="domain" description="DUF2423" evidence="2">
    <location>
        <begin position="1"/>
        <end position="44"/>
    </location>
</feature>
<keyword evidence="4" id="KW-1185">Reference proteome</keyword>
<dbReference type="GO" id="GO:0030687">
    <property type="term" value="C:preribosome, large subunit precursor"/>
    <property type="evidence" value="ECO:0007669"/>
    <property type="project" value="TreeGrafter"/>
</dbReference>
<accession>C7Z9W2</accession>
<dbReference type="Pfam" id="PF10338">
    <property type="entry name" value="YBL028C_N"/>
    <property type="match status" value="1"/>
</dbReference>
<protein>
    <recommendedName>
        <fullName evidence="2">DUF2423 domain-containing protein</fullName>
    </recommendedName>
</protein>
<feature type="compositionally biased region" description="Acidic residues" evidence="1">
    <location>
        <begin position="56"/>
        <end position="72"/>
    </location>
</feature>
<gene>
    <name evidence="3" type="ORF">NECHADRAFT_81891</name>
</gene>
<dbReference type="AlphaFoldDB" id="C7Z9W2"/>
<feature type="compositionally biased region" description="Basic residues" evidence="1">
    <location>
        <begin position="91"/>
        <end position="100"/>
    </location>
</feature>
<dbReference type="RefSeq" id="XP_003045284.1">
    <property type="nucleotide sequence ID" value="XM_003045238.1"/>
</dbReference>
<dbReference type="PANTHER" id="PTHR28219:SF1">
    <property type="entry name" value="UPF0642 PROTEIN YBL028C"/>
    <property type="match status" value="1"/>
</dbReference>
<name>C7Z9W2_FUSV7</name>
<dbReference type="OMA" id="PIIREHK"/>
<dbReference type="GeneID" id="9672239"/>
<sequence>MAKSSRSSTRKANNRRLVANVFGPAESARAERLSAKLLELAQQPKPESSDVKMSVDEDNEESNEKEDAEEVTTMDVDSGKPSSGRIEKKRGDKRKQKKSKIVFAPYATRSKGKKKRSS</sequence>
<dbReference type="eggNOG" id="ENOG502SXGY">
    <property type="taxonomic scope" value="Eukaryota"/>
</dbReference>
<dbReference type="KEGG" id="nhe:NECHADRAFT_81891"/>
<dbReference type="Proteomes" id="UP000005206">
    <property type="component" value="Chromosome 6"/>
</dbReference>
<evidence type="ECO:0000256" key="1">
    <source>
        <dbReference type="SAM" id="MobiDB-lite"/>
    </source>
</evidence>
<dbReference type="EMBL" id="GG698912">
    <property type="protein sequence ID" value="EEU39571.1"/>
    <property type="molecule type" value="Genomic_DNA"/>
</dbReference>
<dbReference type="PANTHER" id="PTHR28219">
    <property type="entry name" value="UPF0642 PROTEIN YBL028C"/>
    <property type="match status" value="1"/>
</dbReference>
<dbReference type="InterPro" id="IPR019434">
    <property type="entry name" value="DUF2423"/>
</dbReference>
<evidence type="ECO:0000313" key="4">
    <source>
        <dbReference type="Proteomes" id="UP000005206"/>
    </source>
</evidence>